<sequence length="272" mass="31513">MADKNVRVFVNGILLHPVIQKLKLVDDKGITVSTHTYDVLRVAIKQIKSRYFDNLEEASEDLDFFAILIGILIHDTTKGTLRLSGSKNSHSYIMRNNPDIVMKEAESIIEEVENFTKLNIKKETRDHIIHIVASHHGRWGRIKPQTKEAHIVHEADKYSAMYHRITPIGAKKIIKLMSDGFSKDEVVKITGYTSGIIDNRLKRAKQELNIKTNRGLLSYYNKYKSIPDGDEFFSRRIRETEKLIKKVEVIGFEDLVLKNILIDYIYREDIFE</sequence>
<keyword evidence="3" id="KW-1185">Reference proteome</keyword>
<reference evidence="2 3" key="1">
    <citation type="submission" date="2022-11" db="EMBL/GenBank/DDBJ databases">
        <title>Haliovirga abyssi gen. nov., sp. nov., a mesophilic fermentative bacterium isolated from the Iheya North hydrothermal field and the proposal of Haliovirgaceae fam. nov.</title>
        <authorList>
            <person name="Miyazaki U."/>
            <person name="Tame A."/>
            <person name="Miyazaki J."/>
            <person name="Takai K."/>
            <person name="Sawayama S."/>
            <person name="Kitajima M."/>
            <person name="Okamoto A."/>
            <person name="Nakagawa S."/>
        </authorList>
    </citation>
    <scope>NUCLEOTIDE SEQUENCE [LARGE SCALE GENOMIC DNA]</scope>
    <source>
        <strain evidence="2 3">IC12</strain>
    </source>
</reference>
<feature type="domain" description="HD/PDEase" evidence="1">
    <location>
        <begin position="28"/>
        <end position="170"/>
    </location>
</feature>
<organism evidence="2 3">
    <name type="scientific">Haliovirga abyssi</name>
    <dbReference type="NCBI Taxonomy" id="2996794"/>
    <lineage>
        <taxon>Bacteria</taxon>
        <taxon>Fusobacteriati</taxon>
        <taxon>Fusobacteriota</taxon>
        <taxon>Fusobacteriia</taxon>
        <taxon>Fusobacteriales</taxon>
        <taxon>Haliovirgaceae</taxon>
        <taxon>Haliovirga</taxon>
    </lineage>
</organism>
<dbReference type="KEGG" id="haby:HLVA_04690"/>
<dbReference type="SMART" id="SM00471">
    <property type="entry name" value="HDc"/>
    <property type="match status" value="1"/>
</dbReference>
<accession>A0AAU9D9D4</accession>
<evidence type="ECO:0000313" key="2">
    <source>
        <dbReference type="EMBL" id="BDU49900.1"/>
    </source>
</evidence>
<evidence type="ECO:0000259" key="1">
    <source>
        <dbReference type="SMART" id="SM00471"/>
    </source>
</evidence>
<dbReference type="InterPro" id="IPR006674">
    <property type="entry name" value="HD_domain"/>
</dbReference>
<dbReference type="SUPFAM" id="SSF109604">
    <property type="entry name" value="HD-domain/PDEase-like"/>
    <property type="match status" value="1"/>
</dbReference>
<dbReference type="CDD" id="cd00077">
    <property type="entry name" value="HDc"/>
    <property type="match status" value="1"/>
</dbReference>
<dbReference type="RefSeq" id="WP_307904841.1">
    <property type="nucleotide sequence ID" value="NZ_AP027059.1"/>
</dbReference>
<proteinExistence type="predicted"/>
<dbReference type="Proteomes" id="UP001321582">
    <property type="component" value="Chromosome"/>
</dbReference>
<name>A0AAU9D9D4_9FUSO</name>
<dbReference type="Pfam" id="PF01966">
    <property type="entry name" value="HD"/>
    <property type="match status" value="1"/>
</dbReference>
<protein>
    <submittedName>
        <fullName evidence="2">Phosphohydrolase</fullName>
    </submittedName>
</protein>
<evidence type="ECO:0000313" key="3">
    <source>
        <dbReference type="Proteomes" id="UP001321582"/>
    </source>
</evidence>
<dbReference type="EMBL" id="AP027059">
    <property type="protein sequence ID" value="BDU49900.1"/>
    <property type="molecule type" value="Genomic_DNA"/>
</dbReference>
<gene>
    <name evidence="2" type="ORF">HLVA_04690</name>
</gene>
<dbReference type="AlphaFoldDB" id="A0AAU9D9D4"/>
<dbReference type="Gene3D" id="1.10.3210.10">
    <property type="entry name" value="Hypothetical protein af1432"/>
    <property type="match status" value="1"/>
</dbReference>
<dbReference type="InterPro" id="IPR003607">
    <property type="entry name" value="HD/PDEase_dom"/>
</dbReference>